<dbReference type="SUPFAM" id="SSF46565">
    <property type="entry name" value="Chaperone J-domain"/>
    <property type="match status" value="1"/>
</dbReference>
<name>A0A2M7AR04_9BACT</name>
<dbReference type="Proteomes" id="UP000231407">
    <property type="component" value="Unassembled WGS sequence"/>
</dbReference>
<dbReference type="InterPro" id="IPR029045">
    <property type="entry name" value="ClpP/crotonase-like_dom_sf"/>
</dbReference>
<evidence type="ECO:0000313" key="3">
    <source>
        <dbReference type="Proteomes" id="UP000231407"/>
    </source>
</evidence>
<feature type="domain" description="Tail specific protease" evidence="1">
    <location>
        <begin position="169"/>
        <end position="382"/>
    </location>
</feature>
<dbReference type="PANTHER" id="PTHR32060">
    <property type="entry name" value="TAIL-SPECIFIC PROTEASE"/>
    <property type="match status" value="1"/>
</dbReference>
<accession>A0A2M7AR04</accession>
<gene>
    <name evidence="2" type="ORF">COS78_04320</name>
</gene>
<dbReference type="SMART" id="SM00245">
    <property type="entry name" value="TSPc"/>
    <property type="match status" value="1"/>
</dbReference>
<dbReference type="InterPro" id="IPR036869">
    <property type="entry name" value="J_dom_sf"/>
</dbReference>
<evidence type="ECO:0000313" key="2">
    <source>
        <dbReference type="EMBL" id="PIU72950.1"/>
    </source>
</evidence>
<comment type="caution">
    <text evidence="2">The sequence shown here is derived from an EMBL/GenBank/DDBJ whole genome shotgun (WGS) entry which is preliminary data.</text>
</comment>
<sequence>MKKIGLILLLVVLVSGIGVGIWKTENKIQDKYLAFSLEIYDQVQTNYWEKISDEQLSNIYLLAINKLSGKTNTLVSKDKNGVGKLIDDLKIGEDKKKEFITTLGDMVLANLQPFGRSRLYAQKDEKALSNAVNNVEPGTDRLATLGIDKSADDKKIVEAFTQKTKEATTTAQKAEVKKAYEVLKDEPARKVYVVSGVEPTIEYKLLNPQIFYVHLTKFSPTTLEEFARVTQKVDEGETLDTLIFDLRGNIGGAIDGLPYFLGPFIGMDTYAYQFYHQGEKEDFKTKIGWMNSLVRYNKVIILIDENSQSTAEVMASTLKKYNVGVVLGTTTRGWGTVEKVYPLQNQISEGETYSVFLVNRVTLRDDGQPIEGRGVDPQISIKDPNWKKELLKKYNYPGMVRAIEEIYQQKSP</sequence>
<dbReference type="AlphaFoldDB" id="A0A2M7AR04"/>
<dbReference type="EMBL" id="PEWA01000062">
    <property type="protein sequence ID" value="PIU72950.1"/>
    <property type="molecule type" value="Genomic_DNA"/>
</dbReference>
<organism evidence="2 3">
    <name type="scientific">Candidatus Shapirobacteria bacterium CG06_land_8_20_14_3_00_40_12</name>
    <dbReference type="NCBI Taxonomy" id="1974881"/>
    <lineage>
        <taxon>Bacteria</taxon>
        <taxon>Candidatus Shapironibacteriota</taxon>
    </lineage>
</organism>
<dbReference type="GO" id="GO:0006508">
    <property type="term" value="P:proteolysis"/>
    <property type="evidence" value="ECO:0007669"/>
    <property type="project" value="InterPro"/>
</dbReference>
<proteinExistence type="predicted"/>
<reference evidence="3" key="1">
    <citation type="submission" date="2017-09" db="EMBL/GenBank/DDBJ databases">
        <title>Depth-based differentiation of microbial function through sediment-hosted aquifers and enrichment of novel symbionts in the deep terrestrial subsurface.</title>
        <authorList>
            <person name="Probst A.J."/>
            <person name="Ladd B."/>
            <person name="Jarett J.K."/>
            <person name="Geller-Mcgrath D.E."/>
            <person name="Sieber C.M.K."/>
            <person name="Emerson J.B."/>
            <person name="Anantharaman K."/>
            <person name="Thomas B.C."/>
            <person name="Malmstrom R."/>
            <person name="Stieglmeier M."/>
            <person name="Klingl A."/>
            <person name="Woyke T."/>
            <person name="Ryan C.M."/>
            <person name="Banfield J.F."/>
        </authorList>
    </citation>
    <scope>NUCLEOTIDE SEQUENCE [LARGE SCALE GENOMIC DNA]</scope>
</reference>
<dbReference type="CDD" id="cd06567">
    <property type="entry name" value="Peptidase_S41"/>
    <property type="match status" value="1"/>
</dbReference>
<evidence type="ECO:0000259" key="1">
    <source>
        <dbReference type="SMART" id="SM00245"/>
    </source>
</evidence>
<dbReference type="PANTHER" id="PTHR32060:SF22">
    <property type="entry name" value="CARBOXYL-TERMINAL-PROCESSING PEPTIDASE 3, CHLOROPLASTIC"/>
    <property type="match status" value="1"/>
</dbReference>
<dbReference type="GO" id="GO:0004175">
    <property type="term" value="F:endopeptidase activity"/>
    <property type="evidence" value="ECO:0007669"/>
    <property type="project" value="TreeGrafter"/>
</dbReference>
<dbReference type="Gene3D" id="3.90.226.10">
    <property type="entry name" value="2-enoyl-CoA Hydratase, Chain A, domain 1"/>
    <property type="match status" value="1"/>
</dbReference>
<protein>
    <recommendedName>
        <fullName evidence="1">Tail specific protease domain-containing protein</fullName>
    </recommendedName>
</protein>
<dbReference type="SUPFAM" id="SSF52096">
    <property type="entry name" value="ClpP/crotonase"/>
    <property type="match status" value="1"/>
</dbReference>
<dbReference type="GO" id="GO:0008236">
    <property type="term" value="F:serine-type peptidase activity"/>
    <property type="evidence" value="ECO:0007669"/>
    <property type="project" value="InterPro"/>
</dbReference>
<dbReference type="Pfam" id="PF03572">
    <property type="entry name" value="Peptidase_S41"/>
    <property type="match status" value="1"/>
</dbReference>
<dbReference type="InterPro" id="IPR005151">
    <property type="entry name" value="Tail-specific_protease"/>
</dbReference>